<dbReference type="Proteomes" id="UP000593758">
    <property type="component" value="Chromosome"/>
</dbReference>
<gene>
    <name evidence="2" type="ORF">IM660_06400</name>
</gene>
<dbReference type="EMBL" id="CP063169">
    <property type="protein sequence ID" value="QOR71887.1"/>
    <property type="molecule type" value="Genomic_DNA"/>
</dbReference>
<keyword evidence="3" id="KW-1185">Reference proteome</keyword>
<sequence length="325" mass="35461">MLLRTELRRLRIRRLVWLFVVAGILGSFFVLFTTWVSAQPITDEMREQAEMAYQDQLERWEEHGEEEIERCEEDQARMADETGENPGFDCADMMPQREHFLPHEQSLAEHVEWPGLTSAVMILGVVGLAIGTTAVAAEFSSGAMATLLTFQPRRLRVYAAKVGAVALATVPLSLLLCTILGVGMWAVFEIRGLDATVSDALLWTAVRALALLPAAAIVGAVLAFLLRSTAVVLAVVAGFAIAWEAIGVGMAQTLVPFSIRANLVGWLQYGHTYFVNACESQPDGSVFCDSTEQTVSFAWNAGFLAVVGVVLIAVGALVFRRRDLS</sequence>
<feature type="transmembrane region" description="Helical" evidence="1">
    <location>
        <begin position="15"/>
        <end position="36"/>
    </location>
</feature>
<feature type="transmembrane region" description="Helical" evidence="1">
    <location>
        <begin position="162"/>
        <end position="188"/>
    </location>
</feature>
<keyword evidence="1" id="KW-0812">Transmembrane</keyword>
<keyword evidence="1" id="KW-1133">Transmembrane helix</keyword>
<dbReference type="KEGG" id="halt:IM660_06400"/>
<dbReference type="Pfam" id="PF12679">
    <property type="entry name" value="ABC2_membrane_2"/>
    <property type="match status" value="1"/>
</dbReference>
<dbReference type="RefSeq" id="WP_193498539.1">
    <property type="nucleotide sequence ID" value="NZ_CP063169.1"/>
</dbReference>
<dbReference type="GO" id="GO:0140359">
    <property type="term" value="F:ABC-type transporter activity"/>
    <property type="evidence" value="ECO:0007669"/>
    <property type="project" value="InterPro"/>
</dbReference>
<protein>
    <submittedName>
        <fullName evidence="2">ABC transporter permease subunit</fullName>
    </submittedName>
</protein>
<organism evidence="2 3">
    <name type="scientific">Ruania alkalisoli</name>
    <dbReference type="NCBI Taxonomy" id="2779775"/>
    <lineage>
        <taxon>Bacteria</taxon>
        <taxon>Bacillati</taxon>
        <taxon>Actinomycetota</taxon>
        <taxon>Actinomycetes</taxon>
        <taxon>Micrococcales</taxon>
        <taxon>Ruaniaceae</taxon>
        <taxon>Ruania</taxon>
    </lineage>
</organism>
<dbReference type="AlphaFoldDB" id="A0A7M1SXX7"/>
<feature type="transmembrane region" description="Helical" evidence="1">
    <location>
        <begin position="232"/>
        <end position="255"/>
    </location>
</feature>
<proteinExistence type="predicted"/>
<evidence type="ECO:0000256" key="1">
    <source>
        <dbReference type="SAM" id="Phobius"/>
    </source>
</evidence>
<evidence type="ECO:0000313" key="2">
    <source>
        <dbReference type="EMBL" id="QOR71887.1"/>
    </source>
</evidence>
<feature type="transmembrane region" description="Helical" evidence="1">
    <location>
        <begin position="297"/>
        <end position="319"/>
    </location>
</feature>
<evidence type="ECO:0000313" key="3">
    <source>
        <dbReference type="Proteomes" id="UP000593758"/>
    </source>
</evidence>
<keyword evidence="1" id="KW-0472">Membrane</keyword>
<accession>A0A7M1SXX7</accession>
<feature type="transmembrane region" description="Helical" evidence="1">
    <location>
        <begin position="119"/>
        <end position="150"/>
    </location>
</feature>
<reference evidence="2 3" key="1">
    <citation type="submission" date="2020-10" db="EMBL/GenBank/DDBJ databases">
        <title>Haloactinobacterium sp. RN3S43, a bacterium isolated from saline soil.</title>
        <authorList>
            <person name="Sun J.-Q."/>
        </authorList>
    </citation>
    <scope>NUCLEOTIDE SEQUENCE [LARGE SCALE GENOMIC DNA]</scope>
    <source>
        <strain evidence="2 3">RN3S43</strain>
    </source>
</reference>
<dbReference type="GO" id="GO:0005886">
    <property type="term" value="C:plasma membrane"/>
    <property type="evidence" value="ECO:0007669"/>
    <property type="project" value="UniProtKB-SubCell"/>
</dbReference>
<name>A0A7M1SXX7_9MICO</name>
<feature type="transmembrane region" description="Helical" evidence="1">
    <location>
        <begin position="200"/>
        <end position="225"/>
    </location>
</feature>